<dbReference type="RefSeq" id="WP_184177078.1">
    <property type="nucleotide sequence ID" value="NZ_JACHGF010000008.1"/>
</dbReference>
<keyword evidence="3" id="KW-0413">Isomerase</keyword>
<dbReference type="Gene3D" id="3.40.50.1360">
    <property type="match status" value="1"/>
</dbReference>
<evidence type="ECO:0000313" key="4">
    <source>
        <dbReference type="Proteomes" id="UP000557307"/>
    </source>
</evidence>
<dbReference type="Proteomes" id="UP000557307">
    <property type="component" value="Unassembled WGS sequence"/>
</dbReference>
<evidence type="ECO:0000259" key="2">
    <source>
        <dbReference type="Pfam" id="PF01182"/>
    </source>
</evidence>
<dbReference type="GO" id="GO:0042802">
    <property type="term" value="F:identical protein binding"/>
    <property type="evidence" value="ECO:0007669"/>
    <property type="project" value="TreeGrafter"/>
</dbReference>
<name>A0A840TTH4_9BACT</name>
<dbReference type="GO" id="GO:0006046">
    <property type="term" value="P:N-acetylglucosamine catabolic process"/>
    <property type="evidence" value="ECO:0007669"/>
    <property type="project" value="TreeGrafter"/>
</dbReference>
<keyword evidence="4" id="KW-1185">Reference proteome</keyword>
<feature type="domain" description="Glucosamine/galactosamine-6-phosphate isomerase" evidence="2">
    <location>
        <begin position="15"/>
        <end position="227"/>
    </location>
</feature>
<dbReference type="GO" id="GO:0006043">
    <property type="term" value="P:glucosamine catabolic process"/>
    <property type="evidence" value="ECO:0007669"/>
    <property type="project" value="TreeGrafter"/>
</dbReference>
<comment type="caution">
    <text evidence="3">The sequence shown here is derived from an EMBL/GenBank/DDBJ whole genome shotgun (WGS) entry which is preliminary data.</text>
</comment>
<dbReference type="GO" id="GO:0005975">
    <property type="term" value="P:carbohydrate metabolic process"/>
    <property type="evidence" value="ECO:0007669"/>
    <property type="project" value="InterPro"/>
</dbReference>
<dbReference type="EMBL" id="JACHGF010000008">
    <property type="protein sequence ID" value="MBB5286205.1"/>
    <property type="molecule type" value="Genomic_DNA"/>
</dbReference>
<dbReference type="InterPro" id="IPR037171">
    <property type="entry name" value="NagB/RpiA_transferase-like"/>
</dbReference>
<protein>
    <submittedName>
        <fullName evidence="3">Galactosamine-6-phosphate isomerase</fullName>
        <ecNumber evidence="3">5.3.1.-</ecNumber>
    </submittedName>
</protein>
<dbReference type="InterPro" id="IPR004547">
    <property type="entry name" value="Glucosamine6P_isomerase"/>
</dbReference>
<keyword evidence="1" id="KW-0378">Hydrolase</keyword>
<gene>
    <name evidence="3" type="ORF">HNQ92_004365</name>
</gene>
<dbReference type="GO" id="GO:0019262">
    <property type="term" value="P:N-acetylneuraminate catabolic process"/>
    <property type="evidence" value="ECO:0007669"/>
    <property type="project" value="TreeGrafter"/>
</dbReference>
<dbReference type="PANTHER" id="PTHR11280:SF5">
    <property type="entry name" value="GLUCOSAMINE-6-PHOSPHATE ISOMERASE"/>
    <property type="match status" value="1"/>
</dbReference>
<organism evidence="3 4">
    <name type="scientific">Rhabdobacter roseus</name>
    <dbReference type="NCBI Taxonomy" id="1655419"/>
    <lineage>
        <taxon>Bacteria</taxon>
        <taxon>Pseudomonadati</taxon>
        <taxon>Bacteroidota</taxon>
        <taxon>Cytophagia</taxon>
        <taxon>Cytophagales</taxon>
        <taxon>Cytophagaceae</taxon>
        <taxon>Rhabdobacter</taxon>
    </lineage>
</organism>
<dbReference type="SUPFAM" id="SSF100950">
    <property type="entry name" value="NagB/RpiA/CoA transferase-like"/>
    <property type="match status" value="1"/>
</dbReference>
<reference evidence="3 4" key="1">
    <citation type="submission" date="2020-08" db="EMBL/GenBank/DDBJ databases">
        <title>Genomic Encyclopedia of Type Strains, Phase IV (KMG-IV): sequencing the most valuable type-strain genomes for metagenomic binning, comparative biology and taxonomic classification.</title>
        <authorList>
            <person name="Goeker M."/>
        </authorList>
    </citation>
    <scope>NUCLEOTIDE SEQUENCE [LARGE SCALE GENOMIC DNA]</scope>
    <source>
        <strain evidence="3 4">DSM 105074</strain>
    </source>
</reference>
<dbReference type="GO" id="GO:0004342">
    <property type="term" value="F:glucosamine-6-phosphate deaminase activity"/>
    <property type="evidence" value="ECO:0007669"/>
    <property type="project" value="InterPro"/>
</dbReference>
<dbReference type="InterPro" id="IPR006148">
    <property type="entry name" value="Glc/Gal-6P_isomerase"/>
</dbReference>
<dbReference type="AlphaFoldDB" id="A0A840TTH4"/>
<sequence length="246" mass="26693">MESNLITRIFPTYEALSQAAADLVAEALLLKPTLVFCLPSGSTPLGMFQELAERHQRGEVDFFQSTFIGLDEWVGMGPEDEGSCRAYLDRDFLRPVGFRDDQIVYFNAQVPDLPAECERINRALALLDGLDLIVLGVGMNGHLALNEPGTSFDAAAHLSTLHETTIQTGQKYFKEPTTLTQGVTLGLRTILEARQAVLLASGAAKAPVVQRLLAGTVSEAFPASVLHLHPHAQLLLDDEAAALVEK</sequence>
<dbReference type="GO" id="GO:0005737">
    <property type="term" value="C:cytoplasm"/>
    <property type="evidence" value="ECO:0007669"/>
    <property type="project" value="TreeGrafter"/>
</dbReference>
<dbReference type="GO" id="GO:0016853">
    <property type="term" value="F:isomerase activity"/>
    <property type="evidence" value="ECO:0007669"/>
    <property type="project" value="UniProtKB-KW"/>
</dbReference>
<dbReference type="EC" id="5.3.1.-" evidence="3"/>
<dbReference type="CDD" id="cd01399">
    <property type="entry name" value="GlcN6P_deaminase"/>
    <property type="match status" value="1"/>
</dbReference>
<evidence type="ECO:0000256" key="1">
    <source>
        <dbReference type="ARBA" id="ARBA00022801"/>
    </source>
</evidence>
<dbReference type="PANTHER" id="PTHR11280">
    <property type="entry name" value="GLUCOSAMINE-6-PHOSPHATE ISOMERASE"/>
    <property type="match status" value="1"/>
</dbReference>
<evidence type="ECO:0000313" key="3">
    <source>
        <dbReference type="EMBL" id="MBB5286205.1"/>
    </source>
</evidence>
<accession>A0A840TTH4</accession>
<proteinExistence type="predicted"/>
<dbReference type="Pfam" id="PF01182">
    <property type="entry name" value="Glucosamine_iso"/>
    <property type="match status" value="1"/>
</dbReference>